<reference evidence="2 3" key="1">
    <citation type="journal article" date="2018" name="Gigascience">
        <title>Genomes of trombidid mites reveal novel predicted allergens and laterally-transferred genes associated with secondary metabolism.</title>
        <authorList>
            <person name="Dong X."/>
            <person name="Chaisiri K."/>
            <person name="Xia D."/>
            <person name="Armstrong S.D."/>
            <person name="Fang Y."/>
            <person name="Donnelly M.J."/>
            <person name="Kadowaki T."/>
            <person name="McGarry J.W."/>
            <person name="Darby A.C."/>
            <person name="Makepeace B.L."/>
        </authorList>
    </citation>
    <scope>NUCLEOTIDE SEQUENCE [LARGE SCALE GENOMIC DNA]</scope>
    <source>
        <strain evidence="2">UoL-UT</strain>
    </source>
</reference>
<feature type="domain" description="Glycosyl hydrolase family 38 C-terminal" evidence="1">
    <location>
        <begin position="3"/>
        <end position="92"/>
    </location>
</feature>
<evidence type="ECO:0000259" key="1">
    <source>
        <dbReference type="Pfam" id="PF07748"/>
    </source>
</evidence>
<comment type="caution">
    <text evidence="2">The sequence shown here is derived from an EMBL/GenBank/DDBJ whole genome shotgun (WGS) entry which is preliminary data.</text>
</comment>
<dbReference type="InterPro" id="IPR050843">
    <property type="entry name" value="Glycosyl_Hydrlase_38"/>
</dbReference>
<evidence type="ECO:0000313" key="2">
    <source>
        <dbReference type="EMBL" id="RWS18878.1"/>
    </source>
</evidence>
<dbReference type="Proteomes" id="UP000288716">
    <property type="component" value="Unassembled WGS sequence"/>
</dbReference>
<dbReference type="GO" id="GO:0004559">
    <property type="term" value="F:alpha-mannosidase activity"/>
    <property type="evidence" value="ECO:0007669"/>
    <property type="project" value="InterPro"/>
</dbReference>
<accession>A0A443RUM4</accession>
<name>A0A443RUM4_9ACAR</name>
<gene>
    <name evidence="2" type="ORF">B4U80_06888</name>
</gene>
<dbReference type="PANTHER" id="PTHR11607">
    <property type="entry name" value="ALPHA-MANNOSIDASE"/>
    <property type="match status" value="1"/>
</dbReference>
<keyword evidence="3" id="KW-1185">Reference proteome</keyword>
<dbReference type="EMBL" id="NCKV01032996">
    <property type="protein sequence ID" value="RWS18878.1"/>
    <property type="molecule type" value="Genomic_DNA"/>
</dbReference>
<dbReference type="AlphaFoldDB" id="A0A443RUM4"/>
<dbReference type="VEuPathDB" id="VectorBase:LDEU013162"/>
<dbReference type="GO" id="GO:0030246">
    <property type="term" value="F:carbohydrate binding"/>
    <property type="evidence" value="ECO:0007669"/>
    <property type="project" value="InterPro"/>
</dbReference>
<dbReference type="GO" id="GO:0006491">
    <property type="term" value="P:N-glycan processing"/>
    <property type="evidence" value="ECO:0007669"/>
    <property type="project" value="TreeGrafter"/>
</dbReference>
<dbReference type="Gene3D" id="2.70.98.30">
    <property type="entry name" value="Golgi alpha-mannosidase II, domain 4"/>
    <property type="match status" value="1"/>
</dbReference>
<dbReference type="GO" id="GO:0006013">
    <property type="term" value="P:mannose metabolic process"/>
    <property type="evidence" value="ECO:0007669"/>
    <property type="project" value="InterPro"/>
</dbReference>
<protein>
    <submittedName>
        <fullName evidence="2">Alpha-mannosidase 2-like protein</fullName>
    </submittedName>
</protein>
<dbReference type="InterPro" id="IPR011682">
    <property type="entry name" value="Glyco_hydro_38_C"/>
</dbReference>
<dbReference type="Pfam" id="PF07748">
    <property type="entry name" value="Glyco_hydro_38C"/>
    <property type="match status" value="1"/>
</dbReference>
<sequence>MDNHELVMRFYTDIYNNGEFFTDLNGLQMSRRKYYDKIPIQGNVYPMPTIMYFEDDKTRMNILSAQPLGTTNRHSGVVDVFLDRRLMQDDERGLAQGVKDNRLTVETFKVLLETKPFESEKASLKSQIDSLKQLNPVYLMQSETRQSKSEISFVPCDVHLLNLRKIKTETNESDEFSLFFHRFGTSCDSNCEFNSLRLGELFKDAIVNNLEQTASHKKKK</sequence>
<dbReference type="InterPro" id="IPR011013">
    <property type="entry name" value="Gal_mutarotase_sf_dom"/>
</dbReference>
<dbReference type="STRING" id="299467.A0A443RUM4"/>
<evidence type="ECO:0000313" key="3">
    <source>
        <dbReference type="Proteomes" id="UP000288716"/>
    </source>
</evidence>
<proteinExistence type="predicted"/>
<organism evidence="2 3">
    <name type="scientific">Leptotrombidium deliense</name>
    <dbReference type="NCBI Taxonomy" id="299467"/>
    <lineage>
        <taxon>Eukaryota</taxon>
        <taxon>Metazoa</taxon>
        <taxon>Ecdysozoa</taxon>
        <taxon>Arthropoda</taxon>
        <taxon>Chelicerata</taxon>
        <taxon>Arachnida</taxon>
        <taxon>Acari</taxon>
        <taxon>Acariformes</taxon>
        <taxon>Trombidiformes</taxon>
        <taxon>Prostigmata</taxon>
        <taxon>Anystina</taxon>
        <taxon>Parasitengona</taxon>
        <taxon>Trombiculoidea</taxon>
        <taxon>Trombiculidae</taxon>
        <taxon>Leptotrombidium</taxon>
    </lineage>
</organism>
<dbReference type="PANTHER" id="PTHR11607:SF3">
    <property type="entry name" value="LYSOSOMAL ALPHA-MANNOSIDASE"/>
    <property type="match status" value="1"/>
</dbReference>
<dbReference type="SUPFAM" id="SSF74650">
    <property type="entry name" value="Galactose mutarotase-like"/>
    <property type="match status" value="1"/>
</dbReference>
<dbReference type="OrthoDB" id="6513640at2759"/>
<dbReference type="GO" id="GO:0000139">
    <property type="term" value="C:Golgi membrane"/>
    <property type="evidence" value="ECO:0007669"/>
    <property type="project" value="TreeGrafter"/>
</dbReference>